<dbReference type="Pfam" id="PF00300">
    <property type="entry name" value="His_Phos_1"/>
    <property type="match status" value="1"/>
</dbReference>
<feature type="chain" id="PRO_5002720111" evidence="1">
    <location>
        <begin position="24"/>
        <end position="197"/>
    </location>
</feature>
<proteinExistence type="predicted"/>
<evidence type="ECO:0000313" key="2">
    <source>
        <dbReference type="EMBL" id="ABV86169.1"/>
    </source>
</evidence>
<gene>
    <name evidence="2" type="ordered locus">Spea_0842</name>
</gene>
<dbReference type="SUPFAM" id="SSF53254">
    <property type="entry name" value="Phosphoglycerate mutase-like"/>
    <property type="match status" value="1"/>
</dbReference>
<sequence>MRWQLKSIAVVMLGQLLFITSLASGAQPINSGVIDAISTSQTKIVVLVRHAEKIEEGSRNPILTEAGQQRALALSEALKPLELSQLIASNYQRTQLTLDPIASQRKLPVIIADTQFGTEAHVASVVTLVNQTSGNSLIAGHSNTVPLIIKALGGPIIPAIDEAQYGTLYLLSIAKSGEITLTQSHFGKRVISTSTHD</sequence>
<dbReference type="eggNOG" id="COG0406">
    <property type="taxonomic scope" value="Bacteria"/>
</dbReference>
<dbReference type="OrthoDB" id="3296006at2"/>
<name>A8H0T2_SHEPA</name>
<dbReference type="InterPro" id="IPR013078">
    <property type="entry name" value="His_Pase_superF_clade-1"/>
</dbReference>
<dbReference type="Proteomes" id="UP000002608">
    <property type="component" value="Chromosome"/>
</dbReference>
<dbReference type="EMBL" id="CP000851">
    <property type="protein sequence ID" value="ABV86169.1"/>
    <property type="molecule type" value="Genomic_DNA"/>
</dbReference>
<dbReference type="KEGG" id="spl:Spea_0842"/>
<dbReference type="HOGENOM" id="CLU_112476_1_0_6"/>
<keyword evidence="3" id="KW-1185">Reference proteome</keyword>
<evidence type="ECO:0000313" key="3">
    <source>
        <dbReference type="Proteomes" id="UP000002608"/>
    </source>
</evidence>
<dbReference type="Gene3D" id="3.40.50.1240">
    <property type="entry name" value="Phosphoglycerate mutase-like"/>
    <property type="match status" value="1"/>
</dbReference>
<accession>A8H0T2</accession>
<reference evidence="2 3" key="1">
    <citation type="submission" date="2007-10" db="EMBL/GenBank/DDBJ databases">
        <title>Complete sequence of Shewanella pealeana ATCC 700345.</title>
        <authorList>
            <consortium name="US DOE Joint Genome Institute"/>
            <person name="Copeland A."/>
            <person name="Lucas S."/>
            <person name="Lapidus A."/>
            <person name="Barry K."/>
            <person name="Glavina del Rio T."/>
            <person name="Dalin E."/>
            <person name="Tice H."/>
            <person name="Pitluck S."/>
            <person name="Chertkov O."/>
            <person name="Brettin T."/>
            <person name="Bruce D."/>
            <person name="Detter J.C."/>
            <person name="Han C."/>
            <person name="Schmutz J."/>
            <person name="Larimer F."/>
            <person name="Land M."/>
            <person name="Hauser L."/>
            <person name="Kyrpides N."/>
            <person name="Kim E."/>
            <person name="Zhao J.-S.Z."/>
            <person name="Manno D."/>
            <person name="Hawari J."/>
            <person name="Richardson P."/>
        </authorList>
    </citation>
    <scope>NUCLEOTIDE SEQUENCE [LARGE SCALE GENOMIC DNA]</scope>
    <source>
        <strain evidence="3">ATCC 700345 / ANG-SQ1</strain>
    </source>
</reference>
<evidence type="ECO:0000256" key="1">
    <source>
        <dbReference type="SAM" id="SignalP"/>
    </source>
</evidence>
<feature type="signal peptide" evidence="1">
    <location>
        <begin position="1"/>
        <end position="23"/>
    </location>
</feature>
<dbReference type="RefSeq" id="WP_012154103.1">
    <property type="nucleotide sequence ID" value="NC_009901.1"/>
</dbReference>
<dbReference type="STRING" id="398579.Spea_0842"/>
<protein>
    <submittedName>
        <fullName evidence="2">Phosphoglycerate mutase</fullName>
    </submittedName>
</protein>
<dbReference type="CDD" id="cd07067">
    <property type="entry name" value="HP_PGM_like"/>
    <property type="match status" value="1"/>
</dbReference>
<dbReference type="InterPro" id="IPR029033">
    <property type="entry name" value="His_PPase_superfam"/>
</dbReference>
<keyword evidence="1" id="KW-0732">Signal</keyword>
<dbReference type="AlphaFoldDB" id="A8H0T2"/>
<organism evidence="2 3">
    <name type="scientific">Shewanella pealeana (strain ATCC 700345 / ANG-SQ1)</name>
    <dbReference type="NCBI Taxonomy" id="398579"/>
    <lineage>
        <taxon>Bacteria</taxon>
        <taxon>Pseudomonadati</taxon>
        <taxon>Pseudomonadota</taxon>
        <taxon>Gammaproteobacteria</taxon>
        <taxon>Alteromonadales</taxon>
        <taxon>Shewanellaceae</taxon>
        <taxon>Shewanella</taxon>
    </lineage>
</organism>